<gene>
    <name evidence="1" type="ORF">VP01_1912g1</name>
</gene>
<reference evidence="1 2" key="1">
    <citation type="submission" date="2015-08" db="EMBL/GenBank/DDBJ databases">
        <title>Next Generation Sequencing and Analysis of the Genome of Puccinia sorghi L Schw, the Causal Agent of Maize Common Rust.</title>
        <authorList>
            <person name="Rochi L."/>
            <person name="Burguener G."/>
            <person name="Darino M."/>
            <person name="Turjanski A."/>
            <person name="Kreff E."/>
            <person name="Dieguez M.J."/>
            <person name="Sacco F."/>
        </authorList>
    </citation>
    <scope>NUCLEOTIDE SEQUENCE [LARGE SCALE GENOMIC DNA]</scope>
    <source>
        <strain evidence="1 2">RO10H11247</strain>
    </source>
</reference>
<dbReference type="EMBL" id="LAVV01006740">
    <property type="protein sequence ID" value="KNZ58536.1"/>
    <property type="molecule type" value="Genomic_DNA"/>
</dbReference>
<dbReference type="Proteomes" id="UP000037035">
    <property type="component" value="Unassembled WGS sequence"/>
</dbReference>
<protein>
    <submittedName>
        <fullName evidence="1">Uncharacterized protein</fullName>
    </submittedName>
</protein>
<organism evidence="1 2">
    <name type="scientific">Puccinia sorghi</name>
    <dbReference type="NCBI Taxonomy" id="27349"/>
    <lineage>
        <taxon>Eukaryota</taxon>
        <taxon>Fungi</taxon>
        <taxon>Dikarya</taxon>
        <taxon>Basidiomycota</taxon>
        <taxon>Pucciniomycotina</taxon>
        <taxon>Pucciniomycetes</taxon>
        <taxon>Pucciniales</taxon>
        <taxon>Pucciniaceae</taxon>
        <taxon>Puccinia</taxon>
    </lineage>
</organism>
<dbReference type="VEuPathDB" id="FungiDB:VP01_1912g1"/>
<keyword evidence="2" id="KW-1185">Reference proteome</keyword>
<sequence>MWSPRVKGVGINHQQIICLTTFKIFYAQKGKKRHLEEFVEKVANECNDQFTSAGPLIRDFTKDSAYHIANSTTFKYRIDSAANLGKDIVHAGLQLKMESPGVIKNRATAAAEAQNHLIMAKAAHNASSSQRRIRENSNEANLEVLRSAFENTKKYNHELPIFIDPCNPN</sequence>
<comment type="caution">
    <text evidence="1">The sequence shown here is derived from an EMBL/GenBank/DDBJ whole genome shotgun (WGS) entry which is preliminary data.</text>
</comment>
<name>A0A0L6VCM7_9BASI</name>
<evidence type="ECO:0000313" key="1">
    <source>
        <dbReference type="EMBL" id="KNZ58536.1"/>
    </source>
</evidence>
<proteinExistence type="predicted"/>
<dbReference type="OrthoDB" id="10626065at2759"/>
<dbReference type="AlphaFoldDB" id="A0A0L6VCM7"/>
<accession>A0A0L6VCM7</accession>
<evidence type="ECO:0000313" key="2">
    <source>
        <dbReference type="Proteomes" id="UP000037035"/>
    </source>
</evidence>